<reference evidence="2 3" key="1">
    <citation type="submission" date="2023-10" db="EMBL/GenBank/DDBJ databases">
        <title>Nicoliella lavandulae sp. nov. isolated from Lavandula angustifolia flowers.</title>
        <authorList>
            <person name="Alcantara C."/>
            <person name="Zuniga M."/>
            <person name="Landete J.M."/>
            <person name="Monedero V."/>
        </authorList>
    </citation>
    <scope>NUCLEOTIDE SEQUENCE [LARGE SCALE GENOMIC DNA]</scope>
    <source>
        <strain evidence="2 3">Es01</strain>
    </source>
</reference>
<protein>
    <submittedName>
        <fullName evidence="2">Type I toxin-antitoxin system Fst family toxin</fullName>
    </submittedName>
</protein>
<keyword evidence="3" id="KW-1185">Reference proteome</keyword>
<dbReference type="EMBL" id="JAWMWH010000001">
    <property type="protein sequence ID" value="MEJ6399963.1"/>
    <property type="molecule type" value="Genomic_DNA"/>
</dbReference>
<keyword evidence="1" id="KW-0812">Transmembrane</keyword>
<organism evidence="2 3">
    <name type="scientific">Nicoliella lavandulae</name>
    <dbReference type="NCBI Taxonomy" id="3082954"/>
    <lineage>
        <taxon>Bacteria</taxon>
        <taxon>Bacillati</taxon>
        <taxon>Bacillota</taxon>
        <taxon>Bacilli</taxon>
        <taxon>Lactobacillales</taxon>
        <taxon>Lactobacillaceae</taxon>
        <taxon>Nicoliella</taxon>
    </lineage>
</organism>
<keyword evidence="1" id="KW-0472">Membrane</keyword>
<sequence length="26" mass="2994">MILITQLLLPIIVGVVVSMFNHWLDK</sequence>
<evidence type="ECO:0000256" key="1">
    <source>
        <dbReference type="SAM" id="Phobius"/>
    </source>
</evidence>
<dbReference type="NCBIfam" id="NF033608">
    <property type="entry name" value="type_I_tox_Fst"/>
    <property type="match status" value="1"/>
</dbReference>
<gene>
    <name evidence="2" type="ORF">R4146_02045</name>
</gene>
<accession>A0ABU8SJ90</accession>
<dbReference type="RefSeq" id="WP_339960635.1">
    <property type="nucleotide sequence ID" value="NZ_JAWMWH010000001.1"/>
</dbReference>
<evidence type="ECO:0000313" key="2">
    <source>
        <dbReference type="EMBL" id="MEJ6399963.1"/>
    </source>
</evidence>
<proteinExistence type="predicted"/>
<keyword evidence="1" id="KW-1133">Transmembrane helix</keyword>
<comment type="caution">
    <text evidence="2">The sequence shown here is derived from an EMBL/GenBank/DDBJ whole genome shotgun (WGS) entry which is preliminary data.</text>
</comment>
<name>A0ABU8SJ90_9LACO</name>
<dbReference type="Proteomes" id="UP001370590">
    <property type="component" value="Unassembled WGS sequence"/>
</dbReference>
<feature type="transmembrane region" description="Helical" evidence="1">
    <location>
        <begin position="7"/>
        <end position="24"/>
    </location>
</feature>
<evidence type="ECO:0000313" key="3">
    <source>
        <dbReference type="Proteomes" id="UP001370590"/>
    </source>
</evidence>